<dbReference type="SMART" id="SM00897">
    <property type="entry name" value="FIST"/>
    <property type="match status" value="1"/>
</dbReference>
<proteinExistence type="predicted"/>
<dbReference type="Pfam" id="PF08495">
    <property type="entry name" value="FIST"/>
    <property type="match status" value="1"/>
</dbReference>
<dbReference type="PANTHER" id="PTHR40252:SF2">
    <property type="entry name" value="BLR0328 PROTEIN"/>
    <property type="match status" value="1"/>
</dbReference>
<dbReference type="InterPro" id="IPR013702">
    <property type="entry name" value="FIST_domain_N"/>
</dbReference>
<evidence type="ECO:0000313" key="4">
    <source>
        <dbReference type="Proteomes" id="UP000664480"/>
    </source>
</evidence>
<evidence type="ECO:0000313" key="3">
    <source>
        <dbReference type="EMBL" id="MBN7817690.1"/>
    </source>
</evidence>
<dbReference type="InterPro" id="IPR019494">
    <property type="entry name" value="FIST_C"/>
</dbReference>
<gene>
    <name evidence="3" type="ORF">J0A69_19765</name>
</gene>
<comment type="caution">
    <text evidence="3">The sequence shown here is derived from an EMBL/GenBank/DDBJ whole genome shotgun (WGS) entry which is preliminary data.</text>
</comment>
<dbReference type="Pfam" id="PF10442">
    <property type="entry name" value="FIST_C"/>
    <property type="match status" value="1"/>
</dbReference>
<accession>A0ABS3CN66</accession>
<dbReference type="SMART" id="SM01204">
    <property type="entry name" value="FIST_C"/>
    <property type="match status" value="1"/>
</dbReference>
<dbReference type="EMBL" id="JAFKCU010000006">
    <property type="protein sequence ID" value="MBN7817690.1"/>
    <property type="molecule type" value="Genomic_DNA"/>
</dbReference>
<sequence length="364" mass="40369">MYLNTDQPLKVIEQIQTTFTNQTMVISVAEASSIDLFELISELNKAGIQYIGGIFPKVISNNKVYNEGIILSGFSNVKHTFLVTELDRIDFEIEHFELEGPNQFLFTFADGLTKNLSLYLDRLYNNYGGSLAYFGAGTGSLTLQQIPSIFNKDGIFQDAAVGLISSSDIALGVKHGWKKVSGPFIVTKADQNLVKQINWQKAFEVYQTIIKQHSEKEITAENFFEISKAYPFGILKDSSEYVVRDPIDVNENGDLICIGEVIENTVVDILNGDAETLINAATEAAKEVLGKITSPKHAYVSDCISRVLFLEEEYEKELLAISEQINSKDNPIPIEGALSIGEISSFGDGYLQLFNKTVIIGLFN</sequence>
<dbReference type="RefSeq" id="WP_206588350.1">
    <property type="nucleotide sequence ID" value="NZ_JAFKCU010000006.1"/>
</dbReference>
<keyword evidence="4" id="KW-1185">Reference proteome</keyword>
<feature type="domain" description="FIST" evidence="1">
    <location>
        <begin position="21"/>
        <end position="201"/>
    </location>
</feature>
<protein>
    <submittedName>
        <fullName evidence="3">FIST C-terminal domain-containing protein</fullName>
    </submittedName>
</protein>
<feature type="domain" description="FIST C-domain" evidence="2">
    <location>
        <begin position="202"/>
        <end position="346"/>
    </location>
</feature>
<evidence type="ECO:0000259" key="1">
    <source>
        <dbReference type="SMART" id="SM00897"/>
    </source>
</evidence>
<evidence type="ECO:0000259" key="2">
    <source>
        <dbReference type="SMART" id="SM01204"/>
    </source>
</evidence>
<name>A0ABS3CN66_9BACT</name>
<dbReference type="Proteomes" id="UP000664480">
    <property type="component" value="Unassembled WGS sequence"/>
</dbReference>
<reference evidence="3 4" key="1">
    <citation type="submission" date="2021-03" db="EMBL/GenBank/DDBJ databases">
        <title>novel species isolated from a fishpond in China.</title>
        <authorList>
            <person name="Lu H."/>
            <person name="Cai Z."/>
        </authorList>
    </citation>
    <scope>NUCLEOTIDE SEQUENCE [LARGE SCALE GENOMIC DNA]</scope>
    <source>
        <strain evidence="3 4">YJ13C</strain>
    </source>
</reference>
<dbReference type="PANTHER" id="PTHR40252">
    <property type="entry name" value="BLR0328 PROTEIN"/>
    <property type="match status" value="1"/>
</dbReference>
<organism evidence="3 4">
    <name type="scientific">Algoriphagus pacificus</name>
    <dbReference type="NCBI Taxonomy" id="2811234"/>
    <lineage>
        <taxon>Bacteria</taxon>
        <taxon>Pseudomonadati</taxon>
        <taxon>Bacteroidota</taxon>
        <taxon>Cytophagia</taxon>
        <taxon>Cytophagales</taxon>
        <taxon>Cyclobacteriaceae</taxon>
        <taxon>Algoriphagus</taxon>
    </lineage>
</organism>